<protein>
    <submittedName>
        <fullName evidence="2">Uncharacterized protein</fullName>
    </submittedName>
</protein>
<evidence type="ECO:0000313" key="2">
    <source>
        <dbReference type="EMBL" id="RUP50412.1"/>
    </source>
</evidence>
<sequence>RASRDVDISQPPQEASSPSQSSCLSALTNLSARFHKRPVAALMTISNVAPSHRTHEWRHEGLMGWEIEAWSEIQTENEGAKHAWQPNC</sequence>
<dbReference type="EMBL" id="RBNI01001445">
    <property type="protein sequence ID" value="RUP50412.1"/>
    <property type="molecule type" value="Genomic_DNA"/>
</dbReference>
<dbReference type="AlphaFoldDB" id="A0A433DHS4"/>
<comment type="caution">
    <text evidence="2">The sequence shown here is derived from an EMBL/GenBank/DDBJ whole genome shotgun (WGS) entry which is preliminary data.</text>
</comment>
<feature type="region of interest" description="Disordered" evidence="1">
    <location>
        <begin position="1"/>
        <end position="22"/>
    </location>
</feature>
<feature type="non-terminal residue" evidence="2">
    <location>
        <position position="1"/>
    </location>
</feature>
<organism evidence="2 3">
    <name type="scientific">Jimgerdemannia flammicorona</name>
    <dbReference type="NCBI Taxonomy" id="994334"/>
    <lineage>
        <taxon>Eukaryota</taxon>
        <taxon>Fungi</taxon>
        <taxon>Fungi incertae sedis</taxon>
        <taxon>Mucoromycota</taxon>
        <taxon>Mucoromycotina</taxon>
        <taxon>Endogonomycetes</taxon>
        <taxon>Endogonales</taxon>
        <taxon>Endogonaceae</taxon>
        <taxon>Jimgerdemannia</taxon>
    </lineage>
</organism>
<evidence type="ECO:0000313" key="3">
    <source>
        <dbReference type="Proteomes" id="UP000268093"/>
    </source>
</evidence>
<evidence type="ECO:0000256" key="1">
    <source>
        <dbReference type="SAM" id="MobiDB-lite"/>
    </source>
</evidence>
<gene>
    <name evidence="2" type="ORF">BC936DRAFT_139203</name>
</gene>
<name>A0A433DHS4_9FUNG</name>
<reference evidence="2 3" key="1">
    <citation type="journal article" date="2018" name="New Phytol.">
        <title>Phylogenomics of Endogonaceae and evolution of mycorrhizas within Mucoromycota.</title>
        <authorList>
            <person name="Chang Y."/>
            <person name="Desiro A."/>
            <person name="Na H."/>
            <person name="Sandor L."/>
            <person name="Lipzen A."/>
            <person name="Clum A."/>
            <person name="Barry K."/>
            <person name="Grigoriev I.V."/>
            <person name="Martin F.M."/>
            <person name="Stajich J.E."/>
            <person name="Smith M.E."/>
            <person name="Bonito G."/>
            <person name="Spatafora J.W."/>
        </authorList>
    </citation>
    <scope>NUCLEOTIDE SEQUENCE [LARGE SCALE GENOMIC DNA]</scope>
    <source>
        <strain evidence="2 3">GMNB39</strain>
    </source>
</reference>
<accession>A0A433DHS4</accession>
<dbReference type="Proteomes" id="UP000268093">
    <property type="component" value="Unassembled WGS sequence"/>
</dbReference>
<keyword evidence="3" id="KW-1185">Reference proteome</keyword>
<feature type="compositionally biased region" description="Low complexity" evidence="1">
    <location>
        <begin position="9"/>
        <end position="22"/>
    </location>
</feature>
<proteinExistence type="predicted"/>